<evidence type="ECO:0000256" key="2">
    <source>
        <dbReference type="ARBA" id="ARBA00007613"/>
    </source>
</evidence>
<dbReference type="RefSeq" id="WP_070116106.1">
    <property type="nucleotide sequence ID" value="NZ_MASR01000001.1"/>
</dbReference>
<dbReference type="Proteomes" id="UP000175669">
    <property type="component" value="Unassembled WGS sequence"/>
</dbReference>
<dbReference type="SUPFAM" id="SSF56954">
    <property type="entry name" value="Outer membrane efflux proteins (OEP)"/>
    <property type="match status" value="1"/>
</dbReference>
<evidence type="ECO:0000256" key="1">
    <source>
        <dbReference type="ARBA" id="ARBA00004442"/>
    </source>
</evidence>
<dbReference type="OrthoDB" id="9791261at2"/>
<dbReference type="Pfam" id="PF02321">
    <property type="entry name" value="OEP"/>
    <property type="match status" value="1"/>
</dbReference>
<dbReference type="InterPro" id="IPR010131">
    <property type="entry name" value="MdtP/NodT-like"/>
</dbReference>
<proteinExistence type="inferred from homology"/>
<gene>
    <name evidence="5" type="ORF">PHACT_04535</name>
</gene>
<name>A0A1E8CJC3_9GAMM</name>
<dbReference type="Gene3D" id="1.20.1600.10">
    <property type="entry name" value="Outer membrane efflux proteins (OEP)"/>
    <property type="match status" value="1"/>
</dbReference>
<comment type="subcellular location">
    <subcellularLocation>
        <location evidence="1">Cell outer membrane</location>
    </subcellularLocation>
</comment>
<evidence type="ECO:0000313" key="6">
    <source>
        <dbReference type="Proteomes" id="UP000175669"/>
    </source>
</evidence>
<keyword evidence="3" id="KW-0472">Membrane</keyword>
<reference evidence="6" key="1">
    <citation type="submission" date="2016-07" db="EMBL/GenBank/DDBJ databases">
        <authorList>
            <person name="Florea S."/>
            <person name="Webb J.S."/>
            <person name="Jaromczyk J."/>
            <person name="Schardl C.L."/>
        </authorList>
    </citation>
    <scope>NUCLEOTIDE SEQUENCE [LARGE SCALE GENOMIC DNA]</scope>
    <source>
        <strain evidence="6">KCTC 42131</strain>
    </source>
</reference>
<dbReference type="GO" id="GO:0015562">
    <property type="term" value="F:efflux transmembrane transporter activity"/>
    <property type="evidence" value="ECO:0007669"/>
    <property type="project" value="InterPro"/>
</dbReference>
<evidence type="ECO:0000256" key="3">
    <source>
        <dbReference type="ARBA" id="ARBA00022452"/>
    </source>
</evidence>
<keyword evidence="3" id="KW-1134">Transmembrane beta strand</keyword>
<dbReference type="PANTHER" id="PTHR30203:SF24">
    <property type="entry name" value="BLR4935 PROTEIN"/>
    <property type="match status" value="1"/>
</dbReference>
<evidence type="ECO:0000256" key="4">
    <source>
        <dbReference type="ARBA" id="ARBA00023237"/>
    </source>
</evidence>
<dbReference type="InterPro" id="IPR003423">
    <property type="entry name" value="OMP_efflux"/>
</dbReference>
<dbReference type="AlphaFoldDB" id="A0A1E8CJC3"/>
<dbReference type="EMBL" id="MASR01000001">
    <property type="protein sequence ID" value="OFE12489.1"/>
    <property type="molecule type" value="Genomic_DNA"/>
</dbReference>
<dbReference type="STRING" id="1524254.PHACT_04535"/>
<dbReference type="PANTHER" id="PTHR30203">
    <property type="entry name" value="OUTER MEMBRANE CATION EFFLUX PROTEIN"/>
    <property type="match status" value="1"/>
</dbReference>
<keyword evidence="3" id="KW-0812">Transmembrane</keyword>
<evidence type="ECO:0000313" key="5">
    <source>
        <dbReference type="EMBL" id="OFE12489.1"/>
    </source>
</evidence>
<accession>A0A1E8CJC3</accession>
<comment type="similarity">
    <text evidence="2">Belongs to the outer membrane factor (OMF) (TC 1.B.17) family.</text>
</comment>
<keyword evidence="6" id="KW-1185">Reference proteome</keyword>
<keyword evidence="4" id="KW-0998">Cell outer membrane</keyword>
<comment type="caution">
    <text evidence="5">The sequence shown here is derived from an EMBL/GenBank/DDBJ whole genome shotgun (WGS) entry which is preliminary data.</text>
</comment>
<sequence>MNFFYKASAIELATWLAIRSRPLLISIALIFSHGALTATTDGTLTLESAVKRTLAQNPQLQAFDFRDEALQGQLETASLNPPLEVGADIENIGGTGDFRGIDGAELTVSLSSVLELGDKRVARVASIGARRGQLDAERQVEALDLLGEVTRRYIDTLAAQERLALALDAESLARQTLQIVQDRAAVGATPDAEVLRARAALSQAELLVSAEQNQLLYAQVALAAMWGETNPNFASVTGDLYQIEQTVGFEDLFARVQQNPFIQVFASEKRLREAELRLASTQSAADLRWSVGARRLQETGDVGLVAGFSIPLFSAERNQGAIRSAMAARDEVEIRREAVLVRMHTQLFNAFQNRQQALTTIDTLQSRTIPLLTEALSGIRAAYESGRYSYLEWMTASQELIGARETLIDAAAAALRYGADVEQLTAEPLLSPLAEHTN</sequence>
<organism evidence="5 6">
    <name type="scientific">Pseudohongiella acticola</name>
    <dbReference type="NCBI Taxonomy" id="1524254"/>
    <lineage>
        <taxon>Bacteria</taxon>
        <taxon>Pseudomonadati</taxon>
        <taxon>Pseudomonadota</taxon>
        <taxon>Gammaproteobacteria</taxon>
        <taxon>Pseudomonadales</taxon>
        <taxon>Pseudohongiellaceae</taxon>
        <taxon>Pseudohongiella</taxon>
    </lineage>
</organism>
<protein>
    <submittedName>
        <fullName evidence="5">RND transporter</fullName>
    </submittedName>
</protein>